<feature type="transmembrane region" description="Helical" evidence="1">
    <location>
        <begin position="65"/>
        <end position="87"/>
    </location>
</feature>
<feature type="transmembrane region" description="Helical" evidence="1">
    <location>
        <begin position="201"/>
        <end position="219"/>
    </location>
</feature>
<reference evidence="2 3" key="1">
    <citation type="journal article" date="2015" name="Genome Announc.">
        <title>Expanding the biotechnology potential of lactobacilli through comparative genomics of 213 strains and associated genera.</title>
        <authorList>
            <person name="Sun Z."/>
            <person name="Harris H.M."/>
            <person name="McCann A."/>
            <person name="Guo C."/>
            <person name="Argimon S."/>
            <person name="Zhang W."/>
            <person name="Yang X."/>
            <person name="Jeffery I.B."/>
            <person name="Cooney J.C."/>
            <person name="Kagawa T.F."/>
            <person name="Liu W."/>
            <person name="Song Y."/>
            <person name="Salvetti E."/>
            <person name="Wrobel A."/>
            <person name="Rasinkangas P."/>
            <person name="Parkhill J."/>
            <person name="Rea M.C."/>
            <person name="O'Sullivan O."/>
            <person name="Ritari J."/>
            <person name="Douillard F.P."/>
            <person name="Paul Ross R."/>
            <person name="Yang R."/>
            <person name="Briner A.E."/>
            <person name="Felis G.E."/>
            <person name="de Vos W.M."/>
            <person name="Barrangou R."/>
            <person name="Klaenhammer T.R."/>
            <person name="Caufield P.W."/>
            <person name="Cui Y."/>
            <person name="Zhang H."/>
            <person name="O'Toole P.W."/>
        </authorList>
    </citation>
    <scope>NUCLEOTIDE SEQUENCE [LARGE SCALE GENOMIC DNA]</scope>
    <source>
        <strain evidence="2 3">DSM 23908</strain>
    </source>
</reference>
<feature type="transmembrane region" description="Helical" evidence="1">
    <location>
        <begin position="108"/>
        <end position="139"/>
    </location>
</feature>
<proteinExistence type="predicted"/>
<gene>
    <name evidence="2" type="ORF">FC38_GL000643</name>
</gene>
<keyword evidence="1" id="KW-1133">Transmembrane helix</keyword>
<name>A0ABR5PX67_9LACO</name>
<accession>A0ABR5PX67</accession>
<dbReference type="Proteomes" id="UP000051521">
    <property type="component" value="Unassembled WGS sequence"/>
</dbReference>
<evidence type="ECO:0000313" key="2">
    <source>
        <dbReference type="EMBL" id="KRN14560.1"/>
    </source>
</evidence>
<protein>
    <recommendedName>
        <fullName evidence="4">ABC transporter permease</fullName>
    </recommendedName>
</protein>
<comment type="caution">
    <text evidence="2">The sequence shown here is derived from an EMBL/GenBank/DDBJ whole genome shotgun (WGS) entry which is preliminary data.</text>
</comment>
<keyword evidence="1" id="KW-0472">Membrane</keyword>
<evidence type="ECO:0000313" key="3">
    <source>
        <dbReference type="Proteomes" id="UP000051521"/>
    </source>
</evidence>
<dbReference type="RefSeq" id="WP_040473524.1">
    <property type="nucleotide sequence ID" value="NZ_AYZO01000002.1"/>
</dbReference>
<sequence length="278" mass="32365">MNAEKVSLRQLIIQLFIQKRTYVYYALIIQLFAIIFFLIVGQFDNFSFMIDNHWIVTDKGPFSNIIFQLFFMTSAIIDMFFCGVLCWQNQRINLSQTWHLVPVSSSKLYLGNLISSLLECAYIFIVQMASIFLIGWIAVKTMTDTIEISIVKGYFSFNFSTIIQSLLMLVLLVLGIFLFVDFCNFFGSVIAETLPVKNTKILRWIIMLVLAIIGIYLFYQANINFEKYYYKLVIAKPNIGPNFITYTIGESNLEIFIEDIILAILDWIMINKYFEPKN</sequence>
<evidence type="ECO:0000256" key="1">
    <source>
        <dbReference type="SAM" id="Phobius"/>
    </source>
</evidence>
<feature type="transmembrane region" description="Helical" evidence="1">
    <location>
        <begin position="21"/>
        <end position="43"/>
    </location>
</feature>
<dbReference type="EMBL" id="AYZO01000002">
    <property type="protein sequence ID" value="KRN14560.1"/>
    <property type="molecule type" value="Genomic_DNA"/>
</dbReference>
<evidence type="ECO:0008006" key="4">
    <source>
        <dbReference type="Google" id="ProtNLM"/>
    </source>
</evidence>
<keyword evidence="3" id="KW-1185">Reference proteome</keyword>
<organism evidence="2 3">
    <name type="scientific">Lactobacillus gigeriorum DSM 23908 = CRBIP 24.85</name>
    <dbReference type="NCBI Taxonomy" id="1423751"/>
    <lineage>
        <taxon>Bacteria</taxon>
        <taxon>Bacillati</taxon>
        <taxon>Bacillota</taxon>
        <taxon>Bacilli</taxon>
        <taxon>Lactobacillales</taxon>
        <taxon>Lactobacillaceae</taxon>
        <taxon>Lactobacillus</taxon>
    </lineage>
</organism>
<feature type="transmembrane region" description="Helical" evidence="1">
    <location>
        <begin position="159"/>
        <end position="180"/>
    </location>
</feature>
<keyword evidence="1" id="KW-0812">Transmembrane</keyword>